<dbReference type="EMBL" id="CP045900">
    <property type="protein sequence ID" value="QQP41822.1"/>
    <property type="molecule type" value="Genomic_DNA"/>
</dbReference>
<reference evidence="2" key="1">
    <citation type="submission" date="2021-01" db="EMBL/GenBank/DDBJ databases">
        <title>Caligus Genome Assembly.</title>
        <authorList>
            <person name="Gallardo-Escarate C."/>
        </authorList>
    </citation>
    <scope>NUCLEOTIDE SEQUENCE [LARGE SCALE GENOMIC DNA]</scope>
</reference>
<dbReference type="Proteomes" id="UP000595437">
    <property type="component" value="Chromosome 11"/>
</dbReference>
<organism evidence="1 2">
    <name type="scientific">Caligus rogercresseyi</name>
    <name type="common">Sea louse</name>
    <dbReference type="NCBI Taxonomy" id="217165"/>
    <lineage>
        <taxon>Eukaryota</taxon>
        <taxon>Metazoa</taxon>
        <taxon>Ecdysozoa</taxon>
        <taxon>Arthropoda</taxon>
        <taxon>Crustacea</taxon>
        <taxon>Multicrustacea</taxon>
        <taxon>Hexanauplia</taxon>
        <taxon>Copepoda</taxon>
        <taxon>Siphonostomatoida</taxon>
        <taxon>Caligidae</taxon>
        <taxon>Caligus</taxon>
    </lineage>
</organism>
<gene>
    <name evidence="1" type="ORF">FKW44_016297</name>
</gene>
<evidence type="ECO:0000313" key="2">
    <source>
        <dbReference type="Proteomes" id="UP000595437"/>
    </source>
</evidence>
<dbReference type="AlphaFoldDB" id="A0A7T8H1J9"/>
<proteinExistence type="predicted"/>
<name>A0A7T8H1J9_CALRO</name>
<accession>A0A7T8H1J9</accession>
<sequence>MSIKLVVPSKVGDGQTFEGFGDSGITLSRAGSDREYAGQLTASTVLSLVLLSAGEIRANWRLGTFIWVVTGTIWCTKNCRFGTRRYRLWPSLDLVTPI</sequence>
<keyword evidence="2" id="KW-1185">Reference proteome</keyword>
<evidence type="ECO:0000313" key="1">
    <source>
        <dbReference type="EMBL" id="QQP41822.1"/>
    </source>
</evidence>
<protein>
    <submittedName>
        <fullName evidence="1">Uncharacterized protein</fullName>
    </submittedName>
</protein>